<accession>A0A7V8FME0</accession>
<organism evidence="8 9">
    <name type="scientific">Paracidovorax wautersii</name>
    <dbReference type="NCBI Taxonomy" id="1177982"/>
    <lineage>
        <taxon>Bacteria</taxon>
        <taxon>Pseudomonadati</taxon>
        <taxon>Pseudomonadota</taxon>
        <taxon>Betaproteobacteria</taxon>
        <taxon>Burkholderiales</taxon>
        <taxon>Comamonadaceae</taxon>
        <taxon>Paracidovorax</taxon>
    </lineage>
</organism>
<proteinExistence type="inferred from homology"/>
<keyword evidence="3 7" id="KW-0732">Signal</keyword>
<protein>
    <recommendedName>
        <fullName evidence="10">Entericidin EcnA/B family protein</fullName>
    </recommendedName>
</protein>
<dbReference type="InterPro" id="IPR012556">
    <property type="entry name" value="Entericidin"/>
</dbReference>
<evidence type="ECO:0000256" key="7">
    <source>
        <dbReference type="SAM" id="SignalP"/>
    </source>
</evidence>
<dbReference type="EMBL" id="WNDQ01000042">
    <property type="protein sequence ID" value="KAF1020035.1"/>
    <property type="molecule type" value="Genomic_DNA"/>
</dbReference>
<evidence type="ECO:0000256" key="1">
    <source>
        <dbReference type="ARBA" id="ARBA00010296"/>
    </source>
</evidence>
<evidence type="ECO:0000256" key="6">
    <source>
        <dbReference type="ARBA" id="ARBA00023288"/>
    </source>
</evidence>
<evidence type="ECO:0000256" key="2">
    <source>
        <dbReference type="ARBA" id="ARBA00022475"/>
    </source>
</evidence>
<feature type="signal peptide" evidence="7">
    <location>
        <begin position="1"/>
        <end position="20"/>
    </location>
</feature>
<dbReference type="AlphaFoldDB" id="A0A7V8FME0"/>
<name>A0A7V8FME0_9BURK</name>
<gene>
    <name evidence="8" type="ORF">GAK30_02740</name>
</gene>
<evidence type="ECO:0000256" key="3">
    <source>
        <dbReference type="ARBA" id="ARBA00022729"/>
    </source>
</evidence>
<evidence type="ECO:0000313" key="9">
    <source>
        <dbReference type="Proteomes" id="UP000461670"/>
    </source>
</evidence>
<evidence type="ECO:0000313" key="8">
    <source>
        <dbReference type="EMBL" id="KAF1020035.1"/>
    </source>
</evidence>
<dbReference type="GO" id="GO:0016020">
    <property type="term" value="C:membrane"/>
    <property type="evidence" value="ECO:0007669"/>
    <property type="project" value="InterPro"/>
</dbReference>
<dbReference type="GO" id="GO:0009636">
    <property type="term" value="P:response to toxic substance"/>
    <property type="evidence" value="ECO:0007669"/>
    <property type="project" value="InterPro"/>
</dbReference>
<keyword evidence="6" id="KW-0449">Lipoprotein</keyword>
<reference evidence="9" key="1">
    <citation type="journal article" date="2020" name="MBio">
        <title>Horizontal gene transfer to a defensive symbiont with a reduced genome amongst a multipartite beetle microbiome.</title>
        <authorList>
            <person name="Waterworth S.C."/>
            <person name="Florez L.V."/>
            <person name="Rees E.R."/>
            <person name="Hertweck C."/>
            <person name="Kaltenpoth M."/>
            <person name="Kwan J.C."/>
        </authorList>
    </citation>
    <scope>NUCLEOTIDE SEQUENCE [LARGE SCALE GENOMIC DNA]</scope>
</reference>
<dbReference type="Proteomes" id="UP000461670">
    <property type="component" value="Unassembled WGS sequence"/>
</dbReference>
<keyword evidence="4" id="KW-0472">Membrane</keyword>
<keyword evidence="2" id="KW-1003">Cell membrane</keyword>
<comment type="caution">
    <text evidence="8">The sequence shown here is derived from an EMBL/GenBank/DDBJ whole genome shotgun (WGS) entry which is preliminary data.</text>
</comment>
<evidence type="ECO:0008006" key="10">
    <source>
        <dbReference type="Google" id="ProtNLM"/>
    </source>
</evidence>
<sequence length="43" mass="4482">MHKKLIAPCALVLLAAMLSGCNTVRGMGEDVQRAGSAIERAAK</sequence>
<keyword evidence="5" id="KW-0564">Palmitate</keyword>
<evidence type="ECO:0000256" key="5">
    <source>
        <dbReference type="ARBA" id="ARBA00023139"/>
    </source>
</evidence>
<evidence type="ECO:0000256" key="4">
    <source>
        <dbReference type="ARBA" id="ARBA00023136"/>
    </source>
</evidence>
<dbReference type="PROSITE" id="PS51257">
    <property type="entry name" value="PROKAR_LIPOPROTEIN"/>
    <property type="match status" value="1"/>
</dbReference>
<feature type="chain" id="PRO_5031428622" description="Entericidin EcnA/B family protein" evidence="7">
    <location>
        <begin position="21"/>
        <end position="43"/>
    </location>
</feature>
<comment type="similarity">
    <text evidence="1">Belongs to the EcnA/EcnB lipoprotein family.</text>
</comment>
<dbReference type="Pfam" id="PF08085">
    <property type="entry name" value="Entericidin"/>
    <property type="match status" value="1"/>
</dbReference>